<evidence type="ECO:0000313" key="2">
    <source>
        <dbReference type="Proteomes" id="UP000216207"/>
    </source>
</evidence>
<dbReference type="Proteomes" id="UP000216207">
    <property type="component" value="Unassembled WGS sequence"/>
</dbReference>
<dbReference type="AlphaFoldDB" id="A0A268P1D8"/>
<reference evidence="1 2" key="1">
    <citation type="submission" date="2017-07" db="EMBL/GenBank/DDBJ databases">
        <title>Isolation and whole genome analysis of endospore-forming bacteria from heroin.</title>
        <authorList>
            <person name="Kalinowski J."/>
            <person name="Ahrens B."/>
            <person name="Al-Dilaimi A."/>
            <person name="Winkler A."/>
            <person name="Wibberg D."/>
            <person name="Schleenbecker U."/>
            <person name="Ruckert C."/>
            <person name="Wolfel R."/>
            <person name="Grass G."/>
        </authorList>
    </citation>
    <scope>NUCLEOTIDE SEQUENCE [LARGE SCALE GENOMIC DNA]</scope>
    <source>
        <strain evidence="1 2">7539</strain>
    </source>
</reference>
<organism evidence="1 2">
    <name type="scientific">Shouchella clausii</name>
    <name type="common">Alkalihalobacillus clausii</name>
    <dbReference type="NCBI Taxonomy" id="79880"/>
    <lineage>
        <taxon>Bacteria</taxon>
        <taxon>Bacillati</taxon>
        <taxon>Bacillota</taxon>
        <taxon>Bacilli</taxon>
        <taxon>Bacillales</taxon>
        <taxon>Bacillaceae</taxon>
        <taxon>Shouchella</taxon>
    </lineage>
</organism>
<comment type="caution">
    <text evidence="1">The sequence shown here is derived from an EMBL/GenBank/DDBJ whole genome shotgun (WGS) entry which is preliminary data.</text>
</comment>
<sequence>MSAKSKNSIEMQLLNGFVILVGLLLIFSVGHNLYVGEFNWTLLIFLAAIFAWVVFWRGFRKRRSE</sequence>
<dbReference type="RefSeq" id="WP_035203526.1">
    <property type="nucleotide sequence ID" value="NZ_BOQQ01000001.1"/>
</dbReference>
<gene>
    <name evidence="1" type="ORF">CHH72_09905</name>
</gene>
<dbReference type="EMBL" id="NPCC01000011">
    <property type="protein sequence ID" value="PAE89145.1"/>
    <property type="molecule type" value="Genomic_DNA"/>
</dbReference>
<proteinExistence type="predicted"/>
<name>A0A268P1D8_SHOCL</name>
<accession>A0A268P1D8</accession>
<protein>
    <submittedName>
        <fullName evidence="1">Uncharacterized protein</fullName>
    </submittedName>
</protein>
<evidence type="ECO:0000313" key="1">
    <source>
        <dbReference type="EMBL" id="PAE89145.1"/>
    </source>
</evidence>